<dbReference type="InterPro" id="IPR000192">
    <property type="entry name" value="Aminotrans_V_dom"/>
</dbReference>
<evidence type="ECO:0000256" key="8">
    <source>
        <dbReference type="ARBA" id="ARBA00050776"/>
    </source>
</evidence>
<comment type="catalytic activity">
    <reaction evidence="8">
        <text>(sulfur carrier)-H + L-cysteine = (sulfur carrier)-SH + L-alanine</text>
        <dbReference type="Rhea" id="RHEA:43892"/>
        <dbReference type="Rhea" id="RHEA-COMP:14737"/>
        <dbReference type="Rhea" id="RHEA-COMP:14739"/>
        <dbReference type="ChEBI" id="CHEBI:29917"/>
        <dbReference type="ChEBI" id="CHEBI:35235"/>
        <dbReference type="ChEBI" id="CHEBI:57972"/>
        <dbReference type="ChEBI" id="CHEBI:64428"/>
        <dbReference type="EC" id="2.8.1.7"/>
    </reaction>
</comment>
<dbReference type="InterPro" id="IPR015421">
    <property type="entry name" value="PyrdxlP-dep_Trfase_major"/>
</dbReference>
<evidence type="ECO:0000256" key="4">
    <source>
        <dbReference type="ARBA" id="ARBA00022723"/>
    </source>
</evidence>
<accession>A0A1G2QDM3</accession>
<comment type="caution">
    <text evidence="10">The sequence shown here is derived from an EMBL/GenBank/DDBJ whole genome shotgun (WGS) entry which is preliminary data.</text>
</comment>
<dbReference type="Proteomes" id="UP000177043">
    <property type="component" value="Unassembled WGS sequence"/>
</dbReference>
<evidence type="ECO:0000313" key="10">
    <source>
        <dbReference type="EMBL" id="OHA58548.1"/>
    </source>
</evidence>
<dbReference type="PIRSF" id="PIRSF005572">
    <property type="entry name" value="NifS"/>
    <property type="match status" value="1"/>
</dbReference>
<dbReference type="InterPro" id="IPR015422">
    <property type="entry name" value="PyrdxlP-dep_Trfase_small"/>
</dbReference>
<comment type="cofactor">
    <cofactor evidence="1">
        <name>pyridoxal 5'-phosphate</name>
        <dbReference type="ChEBI" id="CHEBI:597326"/>
    </cofactor>
</comment>
<keyword evidence="6" id="KW-0408">Iron</keyword>
<evidence type="ECO:0000256" key="6">
    <source>
        <dbReference type="ARBA" id="ARBA00023004"/>
    </source>
</evidence>
<dbReference type="InterPro" id="IPR015424">
    <property type="entry name" value="PyrdxlP-dep_Trfase"/>
</dbReference>
<evidence type="ECO:0000256" key="2">
    <source>
        <dbReference type="ARBA" id="ARBA00006490"/>
    </source>
</evidence>
<keyword evidence="3" id="KW-0808">Transferase</keyword>
<dbReference type="Pfam" id="PF00266">
    <property type="entry name" value="Aminotran_5"/>
    <property type="match status" value="1"/>
</dbReference>
<dbReference type="InterPro" id="IPR016454">
    <property type="entry name" value="Cysteine_dSase"/>
</dbReference>
<evidence type="ECO:0000256" key="5">
    <source>
        <dbReference type="ARBA" id="ARBA00022898"/>
    </source>
</evidence>
<dbReference type="GO" id="GO:0031071">
    <property type="term" value="F:cysteine desulfurase activity"/>
    <property type="evidence" value="ECO:0007669"/>
    <property type="project" value="UniProtKB-EC"/>
</dbReference>
<reference evidence="10 11" key="1">
    <citation type="journal article" date="2016" name="Nat. Commun.">
        <title>Thousands of microbial genomes shed light on interconnected biogeochemical processes in an aquifer system.</title>
        <authorList>
            <person name="Anantharaman K."/>
            <person name="Brown C.T."/>
            <person name="Hug L.A."/>
            <person name="Sharon I."/>
            <person name="Castelle C.J."/>
            <person name="Probst A.J."/>
            <person name="Thomas B.C."/>
            <person name="Singh A."/>
            <person name="Wilkins M.J."/>
            <person name="Karaoz U."/>
            <person name="Brodie E.L."/>
            <person name="Williams K.H."/>
            <person name="Hubbard S.S."/>
            <person name="Banfield J.F."/>
        </authorList>
    </citation>
    <scope>NUCLEOTIDE SEQUENCE [LARGE SCALE GENOMIC DNA]</scope>
</reference>
<keyword evidence="5" id="KW-0663">Pyridoxal phosphate</keyword>
<dbReference type="SUPFAM" id="SSF53383">
    <property type="entry name" value="PLP-dependent transferases"/>
    <property type="match status" value="1"/>
</dbReference>
<proteinExistence type="inferred from homology"/>
<dbReference type="Gene3D" id="3.40.640.10">
    <property type="entry name" value="Type I PLP-dependent aspartate aminotransferase-like (Major domain)"/>
    <property type="match status" value="1"/>
</dbReference>
<evidence type="ECO:0000313" key="11">
    <source>
        <dbReference type="Proteomes" id="UP000177043"/>
    </source>
</evidence>
<comment type="similarity">
    <text evidence="2">Belongs to the class-V pyridoxal-phosphate-dependent aminotransferase family. NifS/IscS subfamily.</text>
</comment>
<organism evidence="10 11">
    <name type="scientific">Candidatus Vogelbacteria bacterium RIFOXYD1_FULL_44_32</name>
    <dbReference type="NCBI Taxonomy" id="1802438"/>
    <lineage>
        <taxon>Bacteria</taxon>
        <taxon>Candidatus Vogeliibacteriota</taxon>
    </lineage>
</organism>
<dbReference type="PANTHER" id="PTHR11601:SF34">
    <property type="entry name" value="CYSTEINE DESULFURASE"/>
    <property type="match status" value="1"/>
</dbReference>
<feature type="domain" description="Aminotransferase class V" evidence="9">
    <location>
        <begin position="15"/>
        <end position="381"/>
    </location>
</feature>
<keyword evidence="7" id="KW-0411">Iron-sulfur</keyword>
<keyword evidence="4" id="KW-0479">Metal-binding</keyword>
<evidence type="ECO:0000256" key="3">
    <source>
        <dbReference type="ARBA" id="ARBA00022679"/>
    </source>
</evidence>
<sequence length="396" mass="42798">MFNFWLKTKKIISADSAAATPLDRRVLKVINRVQKKVTGNPSSIHQAGIIASRELARARQTIAKNIGAEPDEIYFTSGGTESNNLAIFGVASAYEKAVGRKGKIISIATEHKSILNPITKLKEIGWLENILPVDKAGQIDLAKLDIGELASASLISVALANNEIGTLHPVRAIARLVRLARKKNNSIYPLFHVDACQAPRFFPLDVRKLGVDLLTLNSSKIYGPKGIAILYVARSISISPLLFGGGQEAGLRSGTQNVAGAVGLALALTICQTTATNENKRLSALRDLFIRQAQRDLPGIIFHGTLVDRLPNNINFTLPGVEAEWVVLWLDSQNIEASTGSACANNFANDNHILTALYGVKAPSEGSVRLSFGRETTTKDIIKIIAVLKEIPRSNV</sequence>
<dbReference type="GO" id="GO:0046872">
    <property type="term" value="F:metal ion binding"/>
    <property type="evidence" value="ECO:0007669"/>
    <property type="project" value="UniProtKB-KW"/>
</dbReference>
<gene>
    <name evidence="10" type="ORF">A2571_02130</name>
</gene>
<dbReference type="Gene3D" id="1.10.260.50">
    <property type="match status" value="1"/>
</dbReference>
<evidence type="ECO:0000256" key="7">
    <source>
        <dbReference type="ARBA" id="ARBA00023014"/>
    </source>
</evidence>
<dbReference type="PANTHER" id="PTHR11601">
    <property type="entry name" value="CYSTEINE DESULFURYLASE FAMILY MEMBER"/>
    <property type="match status" value="1"/>
</dbReference>
<dbReference type="STRING" id="1802438.A2571_02130"/>
<dbReference type="AlphaFoldDB" id="A0A1G2QDM3"/>
<dbReference type="EMBL" id="MHTJ01000003">
    <property type="protein sequence ID" value="OHA58548.1"/>
    <property type="molecule type" value="Genomic_DNA"/>
</dbReference>
<evidence type="ECO:0000256" key="1">
    <source>
        <dbReference type="ARBA" id="ARBA00001933"/>
    </source>
</evidence>
<dbReference type="Gene3D" id="3.90.1150.10">
    <property type="entry name" value="Aspartate Aminotransferase, domain 1"/>
    <property type="match status" value="1"/>
</dbReference>
<name>A0A1G2QDM3_9BACT</name>
<protein>
    <recommendedName>
        <fullName evidence="9">Aminotransferase class V domain-containing protein</fullName>
    </recommendedName>
</protein>
<dbReference type="GO" id="GO:0051536">
    <property type="term" value="F:iron-sulfur cluster binding"/>
    <property type="evidence" value="ECO:0007669"/>
    <property type="project" value="UniProtKB-KW"/>
</dbReference>
<evidence type="ECO:0000259" key="9">
    <source>
        <dbReference type="Pfam" id="PF00266"/>
    </source>
</evidence>